<proteinExistence type="predicted"/>
<organism evidence="1">
    <name type="scientific">Nonomuraea gerenzanensis</name>
    <dbReference type="NCBI Taxonomy" id="93944"/>
    <lineage>
        <taxon>Bacteria</taxon>
        <taxon>Bacillati</taxon>
        <taxon>Actinomycetota</taxon>
        <taxon>Actinomycetes</taxon>
        <taxon>Streptosporangiales</taxon>
        <taxon>Streptosporangiaceae</taxon>
        <taxon>Nonomuraea</taxon>
    </lineage>
</organism>
<evidence type="ECO:0000313" key="1">
    <source>
        <dbReference type="EMBL" id="SBO93364.1"/>
    </source>
</evidence>
<sequence length="287" mass="30510">MPAPTGLPDAWPHHMDRPARAGWIKPTWEASPGKGGLPRRQTGLVWPGRLNLLSPRSHEQHLCDVTAARCGAVALSAIKLGREGPASGQFDLIPDEAAVLRDFVVQVSCRVVRLVGVPVHTRAAALPRPVADSRDQRAPHALAPHLRSGEQILQVADIGVGRGGAPVGEEVGDADQLAVQSGAQGVQTGVRLEFLPCPFVHLVRFDALVEVDVRAEQALPCAPVGGEEPADIDHVVLIGGAARLGTGRARTYAGFLDLGLMGKGTGLIRQLRERRWPGVRPLGCDTR</sequence>
<dbReference type="EMBL" id="LT559118">
    <property type="protein sequence ID" value="SBO93364.1"/>
    <property type="molecule type" value="Genomic_DNA"/>
</dbReference>
<dbReference type="AlphaFoldDB" id="A0A1M4E3L4"/>
<reference evidence="1" key="1">
    <citation type="submission" date="2016-04" db="EMBL/GenBank/DDBJ databases">
        <authorList>
            <person name="Evans L.H."/>
            <person name="Alamgir A."/>
            <person name="Owens N."/>
            <person name="Weber N.D."/>
            <person name="Virtaneva K."/>
            <person name="Barbian K."/>
            <person name="Babar A."/>
            <person name="Rosenke K."/>
        </authorList>
    </citation>
    <scope>NUCLEOTIDE SEQUENCE</scope>
    <source>
        <strain evidence="1">Nono1</strain>
    </source>
</reference>
<gene>
    <name evidence="1" type="ORF">BN4615_P2878</name>
</gene>
<accession>A0A1M4E3L4</accession>
<name>A0A1M4E3L4_9ACTN</name>
<protein>
    <submittedName>
        <fullName evidence="1">Uncharacterized protein</fullName>
    </submittedName>
</protein>